<dbReference type="InterPro" id="IPR037516">
    <property type="entry name" value="Tripartite_DENN"/>
</dbReference>
<sequence length="908" mass="102195">MAPSLNAHSSFTRPRTGDRDGRPTTRDQGDNNLIIPSRTSSLHSRITQPIPSTLNAKPQQRTPKTLTHAYMVCGVGREPSQWVKAPAPAQGKIGHMKGAVGQFWLPEILGSSPRLEQDNEIASSLHAAMRACFPHDVEICTGRSQPHCVHHAFVLQQDSSHTLYGICLRVWSRADEKRAETIRDLRKRTEPDYYDNPDETYWIPYCLSFLSRYPLYNLLGDYLRGMWIHWNKATNLFHAEEVSRILSFPAPRLNDLVRIDMKDYALCYQFPSSPTGFQNFAMWPLFCCLSIPNIVGVVEAAISPTRRIIFVSHYPAMLTMAAETVRYCVRVYEWSGLYVPVVHARHAKDLVQEPGPYILGVTAECRSLFTAPTDALVVDLDRNFVLTSSPPTALNPSQRNKFVTRLTQSLNGDVTPSGVPPHLRSAYGGGKLVPAGQIIVMRGEVESIQDPEWWNQDTVMAVMDHVCEKMGRNTGIKAVFGGSVKKPLMTKVSMRHLNEIVRERNQYSRDALEAWQDFINLKGRMDTELNKVTKRNNYLNEELESWKQQFLKFQAFAEQLTKETQDLKAKIETHKRENRRLAGLIDQQKDDNGRLNVRLGATEKQRDDALEALVLQQEIAEELERERKRNKKELAALQHTNVTILRQRDEARRVVLHLRSLIGGQSHHMEHLVQSLTKPDDLAHEIEEGFVPEMGEDGITPREADVNQARLLSAAAEANKRLSTSSFKDVADRHLKDKTDAIAHIIRNIAEQCQAAVEGLQLAQDADFDERSASAARLRAQRRRSNLSATHSDDGHETQSNATSDMGEDSHLHPASGRISSIPPTPDLVPNRSSTAMSFASSAATPERSSQQYMIHQDIPTKIVEDEEDFEGNRSESETMPQQNVGKHTDSLIHRPSGARISALGGTR</sequence>
<feature type="region of interest" description="Disordered" evidence="2">
    <location>
        <begin position="867"/>
        <end position="908"/>
    </location>
</feature>
<evidence type="ECO:0000259" key="3">
    <source>
        <dbReference type="PROSITE" id="PS50211"/>
    </source>
</evidence>
<feature type="domain" description="UDENN" evidence="3">
    <location>
        <begin position="87"/>
        <end position="532"/>
    </location>
</feature>
<name>A0A1G4ATX5_9PEZI</name>
<feature type="compositionally biased region" description="Low complexity" evidence="2">
    <location>
        <begin position="833"/>
        <end position="845"/>
    </location>
</feature>
<keyword evidence="5" id="KW-1185">Reference proteome</keyword>
<dbReference type="Pfam" id="PF02141">
    <property type="entry name" value="DENN"/>
    <property type="match status" value="1"/>
</dbReference>
<dbReference type="PANTHER" id="PTHR12296:SF31">
    <property type="entry name" value="DENN (AEX-3) DOMAIN PROTEIN (AFU_ORTHOLOGUE AFUA_6G11200)"/>
    <property type="match status" value="1"/>
</dbReference>
<proteinExistence type="predicted"/>
<dbReference type="Pfam" id="PF03456">
    <property type="entry name" value="uDENN"/>
    <property type="match status" value="1"/>
</dbReference>
<evidence type="ECO:0000256" key="1">
    <source>
        <dbReference type="SAM" id="Coils"/>
    </source>
</evidence>
<dbReference type="Proteomes" id="UP000176998">
    <property type="component" value="Unassembled WGS sequence"/>
</dbReference>
<feature type="coiled-coil region" evidence="1">
    <location>
        <begin position="529"/>
        <end position="640"/>
    </location>
</feature>
<dbReference type="InterPro" id="IPR043153">
    <property type="entry name" value="DENN_C"/>
</dbReference>
<protein>
    <submittedName>
        <fullName evidence="4">DENN domain-containing protein</fullName>
    </submittedName>
</protein>
<dbReference type="GO" id="GO:0031410">
    <property type="term" value="C:cytoplasmic vesicle"/>
    <property type="evidence" value="ECO:0007669"/>
    <property type="project" value="TreeGrafter"/>
</dbReference>
<dbReference type="PANTHER" id="PTHR12296">
    <property type="entry name" value="DENN DOMAIN-CONTAINING PROTEIN 4"/>
    <property type="match status" value="1"/>
</dbReference>
<evidence type="ECO:0000256" key="2">
    <source>
        <dbReference type="SAM" id="MobiDB-lite"/>
    </source>
</evidence>
<dbReference type="InterPro" id="IPR051696">
    <property type="entry name" value="DENN_Domain_GEFs"/>
</dbReference>
<dbReference type="STRING" id="1209926.A0A1G4ATX5"/>
<feature type="region of interest" description="Disordered" evidence="2">
    <location>
        <begin position="773"/>
        <end position="851"/>
    </location>
</feature>
<feature type="compositionally biased region" description="Polar residues" evidence="2">
    <location>
        <begin position="37"/>
        <end position="63"/>
    </location>
</feature>
<dbReference type="Gene3D" id="3.40.50.11500">
    <property type="match status" value="1"/>
</dbReference>
<evidence type="ECO:0000313" key="5">
    <source>
        <dbReference type="Proteomes" id="UP000176998"/>
    </source>
</evidence>
<dbReference type="OrthoDB" id="6019893at2759"/>
<dbReference type="Gene3D" id="3.30.450.200">
    <property type="match status" value="1"/>
</dbReference>
<feature type="region of interest" description="Disordered" evidence="2">
    <location>
        <begin position="1"/>
        <end position="63"/>
    </location>
</feature>
<gene>
    <name evidence="4" type="ORF">CORC01_12066</name>
</gene>
<dbReference type="InterPro" id="IPR001194">
    <property type="entry name" value="cDENN_dom"/>
</dbReference>
<keyword evidence="1" id="KW-0175">Coiled coil</keyword>
<comment type="caution">
    <text evidence="4">The sequence shown here is derived from an EMBL/GenBank/DDBJ whole genome shotgun (WGS) entry which is preliminary data.</text>
</comment>
<feature type="compositionally biased region" description="Basic and acidic residues" evidence="2">
    <location>
        <begin position="15"/>
        <end position="29"/>
    </location>
</feature>
<dbReference type="GeneID" id="34565198"/>
<dbReference type="AlphaFoldDB" id="A0A1G4ATX5"/>
<feature type="compositionally biased region" description="Polar residues" evidence="2">
    <location>
        <begin position="1"/>
        <end position="11"/>
    </location>
</feature>
<dbReference type="PROSITE" id="PS50211">
    <property type="entry name" value="DENN"/>
    <property type="match status" value="1"/>
</dbReference>
<dbReference type="SMART" id="SM00799">
    <property type="entry name" value="DENN"/>
    <property type="match status" value="1"/>
</dbReference>
<reference evidence="4 5" key="1">
    <citation type="submission" date="2016-09" db="EMBL/GenBank/DDBJ databases">
        <authorList>
            <person name="Capua I."/>
            <person name="De Benedictis P."/>
            <person name="Joannis T."/>
            <person name="Lombin L.H."/>
            <person name="Cattoli G."/>
        </authorList>
    </citation>
    <scope>NUCLEOTIDE SEQUENCE [LARGE SCALE GENOMIC DNA]</scope>
    <source>
        <strain evidence="4 5">IMI 309357</strain>
    </source>
</reference>
<dbReference type="InterPro" id="IPR005113">
    <property type="entry name" value="uDENN_dom"/>
</dbReference>
<dbReference type="RefSeq" id="XP_022469789.1">
    <property type="nucleotide sequence ID" value="XM_022623688.1"/>
</dbReference>
<dbReference type="EMBL" id="MJBS01000142">
    <property type="protein sequence ID" value="OHE92620.1"/>
    <property type="molecule type" value="Genomic_DNA"/>
</dbReference>
<accession>A0A1G4ATX5</accession>
<evidence type="ECO:0000313" key="4">
    <source>
        <dbReference type="EMBL" id="OHE92620.1"/>
    </source>
</evidence>
<dbReference type="SMART" id="SM00800">
    <property type="entry name" value="uDENN"/>
    <property type="match status" value="1"/>
</dbReference>
<organism evidence="4 5">
    <name type="scientific">Colletotrichum orchidophilum</name>
    <dbReference type="NCBI Taxonomy" id="1209926"/>
    <lineage>
        <taxon>Eukaryota</taxon>
        <taxon>Fungi</taxon>
        <taxon>Dikarya</taxon>
        <taxon>Ascomycota</taxon>
        <taxon>Pezizomycotina</taxon>
        <taxon>Sordariomycetes</taxon>
        <taxon>Hypocreomycetidae</taxon>
        <taxon>Glomerellales</taxon>
        <taxon>Glomerellaceae</taxon>
        <taxon>Colletotrichum</taxon>
    </lineage>
</organism>
<dbReference type="GO" id="GO:0032483">
    <property type="term" value="P:regulation of Rab protein signal transduction"/>
    <property type="evidence" value="ECO:0007669"/>
    <property type="project" value="TreeGrafter"/>
</dbReference>